<evidence type="ECO:0000256" key="1">
    <source>
        <dbReference type="ARBA" id="ARBA00010923"/>
    </source>
</evidence>
<evidence type="ECO:0000256" key="3">
    <source>
        <dbReference type="ARBA" id="ARBA00023125"/>
    </source>
</evidence>
<organism evidence="5 6">
    <name type="scientific">Marinilactibacillus piezotolerans</name>
    <dbReference type="NCBI Taxonomy" id="258723"/>
    <lineage>
        <taxon>Bacteria</taxon>
        <taxon>Bacillati</taxon>
        <taxon>Bacillota</taxon>
        <taxon>Bacilli</taxon>
        <taxon>Lactobacillales</taxon>
        <taxon>Carnobacteriaceae</taxon>
        <taxon>Marinilactibacillus</taxon>
    </lineage>
</organism>
<dbReference type="Proteomes" id="UP000199589">
    <property type="component" value="Unassembled WGS sequence"/>
</dbReference>
<evidence type="ECO:0000259" key="4">
    <source>
        <dbReference type="Pfam" id="PF01420"/>
    </source>
</evidence>
<dbReference type="EMBL" id="FOSJ01000016">
    <property type="protein sequence ID" value="SFK22286.1"/>
    <property type="molecule type" value="Genomic_DNA"/>
</dbReference>
<keyword evidence="2" id="KW-0680">Restriction system</keyword>
<gene>
    <name evidence="5" type="ORF">SAMN04488569_101639</name>
</gene>
<proteinExistence type="inferred from homology"/>
<dbReference type="CDD" id="cd17274">
    <property type="entry name" value="RMtype1_S_Eco540ANI-TRD1-CR1_like"/>
    <property type="match status" value="1"/>
</dbReference>
<dbReference type="AlphaFoldDB" id="A0A1I3XTH0"/>
<dbReference type="Pfam" id="PF01420">
    <property type="entry name" value="Methylase_S"/>
    <property type="match status" value="2"/>
</dbReference>
<evidence type="ECO:0000256" key="2">
    <source>
        <dbReference type="ARBA" id="ARBA00022747"/>
    </source>
</evidence>
<name>A0A1I3XTH0_9LACT</name>
<dbReference type="InterPro" id="IPR000055">
    <property type="entry name" value="Restrct_endonuc_typeI_TRD"/>
</dbReference>
<dbReference type="GO" id="GO:0009307">
    <property type="term" value="P:DNA restriction-modification system"/>
    <property type="evidence" value="ECO:0007669"/>
    <property type="project" value="UniProtKB-KW"/>
</dbReference>
<protein>
    <submittedName>
        <fullName evidence="5">Type I restriction enzyme, S subunit</fullName>
    </submittedName>
</protein>
<feature type="domain" description="Type I restriction modification DNA specificity" evidence="4">
    <location>
        <begin position="15"/>
        <end position="199"/>
    </location>
</feature>
<evidence type="ECO:0000313" key="6">
    <source>
        <dbReference type="Proteomes" id="UP000199589"/>
    </source>
</evidence>
<dbReference type="InterPro" id="IPR044946">
    <property type="entry name" value="Restrct_endonuc_typeI_TRD_sf"/>
</dbReference>
<dbReference type="PANTHER" id="PTHR30408:SF12">
    <property type="entry name" value="TYPE I RESTRICTION ENZYME MJAVIII SPECIFICITY SUBUNIT"/>
    <property type="match status" value="1"/>
</dbReference>
<comment type="similarity">
    <text evidence="1">Belongs to the type-I restriction system S methylase family.</text>
</comment>
<evidence type="ECO:0000313" key="5">
    <source>
        <dbReference type="EMBL" id="SFK22286.1"/>
    </source>
</evidence>
<sequence length="401" mass="46434">MSSKSPEIRFNGFTDDWEQRKLSKVVNVMDGDRGKNYPSKDDFSNKEHTLFLSANNVTKEGFSFKKNQYITEERSNALGNGKLKHNDIILTSRGSVGHIAWYSREVESKVPHARINSGMLILRSNNNIEANFISQYLKSPIGKRQIDLISFGSAQPQLTKKDVSNYNISLPDRQEQLKLGKFFTDLDKTIALHQRELDNLIKSKKGFLQKMFPNNNESTPEIRFEEFGEPWKKYELGSLIEYEQPSKYIVKSTDYDNSFKTPVLTAGKSFVLGYTNETEDIKMASASNPVIIFDDFTTGSHYVDFPFKIKSSAMKLLSQRTEGNDFYFLYYILKNISYVPQSHERHWISKFSEFSVKIPCYNEQLKIGSFFKQLDDSINLHQQHIEKLKQTKKAFLQKMFV</sequence>
<accession>A0A1I3XTH0</accession>
<keyword evidence="6" id="KW-1185">Reference proteome</keyword>
<feature type="domain" description="Type I restriction modification DNA specificity" evidence="4">
    <location>
        <begin position="229"/>
        <end position="390"/>
    </location>
</feature>
<dbReference type="RefSeq" id="WP_245750938.1">
    <property type="nucleotide sequence ID" value="NZ_FOSJ01000016.1"/>
</dbReference>
<dbReference type="Gene3D" id="3.90.220.20">
    <property type="entry name" value="DNA methylase specificity domains"/>
    <property type="match status" value="2"/>
</dbReference>
<dbReference type="SUPFAM" id="SSF116734">
    <property type="entry name" value="DNA methylase specificity domain"/>
    <property type="match status" value="2"/>
</dbReference>
<keyword evidence="3" id="KW-0238">DNA-binding</keyword>
<dbReference type="GO" id="GO:0003677">
    <property type="term" value="F:DNA binding"/>
    <property type="evidence" value="ECO:0007669"/>
    <property type="project" value="UniProtKB-KW"/>
</dbReference>
<dbReference type="InterPro" id="IPR052021">
    <property type="entry name" value="Type-I_RS_S_subunit"/>
</dbReference>
<reference evidence="6" key="1">
    <citation type="submission" date="2016-10" db="EMBL/GenBank/DDBJ databases">
        <authorList>
            <person name="Varghese N."/>
            <person name="Submissions S."/>
        </authorList>
    </citation>
    <scope>NUCLEOTIDE SEQUENCE [LARGE SCALE GENOMIC DNA]</scope>
    <source>
        <strain evidence="6">DSM 16108</strain>
    </source>
</reference>
<dbReference type="Gene3D" id="1.10.287.1120">
    <property type="entry name" value="Bipartite methylase S protein"/>
    <property type="match status" value="1"/>
</dbReference>
<dbReference type="PANTHER" id="PTHR30408">
    <property type="entry name" value="TYPE-1 RESTRICTION ENZYME ECOKI SPECIFICITY PROTEIN"/>
    <property type="match status" value="1"/>
</dbReference>